<accession>A0ABM2ZNS4</accession>
<dbReference type="Proteomes" id="UP000818029">
    <property type="component" value="Chromosome D02"/>
</dbReference>
<keyword evidence="1" id="KW-1185">Reference proteome</keyword>
<evidence type="ECO:0000313" key="1">
    <source>
        <dbReference type="Proteomes" id="UP000818029"/>
    </source>
</evidence>
<protein>
    <recommendedName>
        <fullName evidence="3">Reverse transcriptase</fullName>
    </recommendedName>
</protein>
<evidence type="ECO:0008006" key="3">
    <source>
        <dbReference type="Google" id="ProtNLM"/>
    </source>
</evidence>
<dbReference type="RefSeq" id="XP_040944279.1">
    <property type="nucleotide sequence ID" value="XM_041088345.1"/>
</dbReference>
<organism evidence="1 2">
    <name type="scientific">Gossypium hirsutum</name>
    <name type="common">Upland cotton</name>
    <name type="synonym">Gossypium mexicanum</name>
    <dbReference type="NCBI Taxonomy" id="3635"/>
    <lineage>
        <taxon>Eukaryota</taxon>
        <taxon>Viridiplantae</taxon>
        <taxon>Streptophyta</taxon>
        <taxon>Embryophyta</taxon>
        <taxon>Tracheophyta</taxon>
        <taxon>Spermatophyta</taxon>
        <taxon>Magnoliopsida</taxon>
        <taxon>eudicotyledons</taxon>
        <taxon>Gunneridae</taxon>
        <taxon>Pentapetalae</taxon>
        <taxon>rosids</taxon>
        <taxon>malvids</taxon>
        <taxon>Malvales</taxon>
        <taxon>Malvaceae</taxon>
        <taxon>Malvoideae</taxon>
        <taxon>Gossypium</taxon>
    </lineage>
</organism>
<dbReference type="InterPro" id="IPR036691">
    <property type="entry name" value="Endo/exonu/phosph_ase_sf"/>
</dbReference>
<evidence type="ECO:0000313" key="2">
    <source>
        <dbReference type="RefSeq" id="XP_040944279.1"/>
    </source>
</evidence>
<sequence>MKKNGMLRKTLEDCQLYDVGFEGSWFTWERGNLPETNIRERLDRGVANMGWITLFLEVKAQYLIHSFSNHCPLLIDTTKNRVKVQNSNFKFKAWWLMEESFIEVVKGIWEKSSGELLQRLEILKIGLKMWAGEIQKTRKKTKQALTKKLEELVEVERDDENLAELIETIINLNFEIEKEK</sequence>
<dbReference type="PANTHER" id="PTHR33710">
    <property type="entry name" value="BNAC02G09200D PROTEIN"/>
    <property type="match status" value="1"/>
</dbReference>
<name>A0ABM2ZNS4_GOSHI</name>
<dbReference type="PANTHER" id="PTHR33710:SF62">
    <property type="entry name" value="DUF4283 DOMAIN PROTEIN"/>
    <property type="match status" value="1"/>
</dbReference>
<dbReference type="GeneID" id="121214570"/>
<reference evidence="1" key="1">
    <citation type="journal article" date="2020" name="Nat. Genet.">
        <title>Genomic diversifications of five Gossypium allopolyploid species and their impact on cotton improvement.</title>
        <authorList>
            <person name="Chen Z.J."/>
            <person name="Sreedasyam A."/>
            <person name="Ando A."/>
            <person name="Song Q."/>
            <person name="De Santiago L.M."/>
            <person name="Hulse-Kemp A.M."/>
            <person name="Ding M."/>
            <person name="Ye W."/>
            <person name="Kirkbride R.C."/>
            <person name="Jenkins J."/>
            <person name="Plott C."/>
            <person name="Lovell J."/>
            <person name="Lin Y.M."/>
            <person name="Vaughn R."/>
            <person name="Liu B."/>
            <person name="Simpson S."/>
            <person name="Scheffler B.E."/>
            <person name="Wen L."/>
            <person name="Saski C.A."/>
            <person name="Grover C.E."/>
            <person name="Hu G."/>
            <person name="Conover J.L."/>
            <person name="Carlson J.W."/>
            <person name="Shu S."/>
            <person name="Boston L.B."/>
            <person name="Williams M."/>
            <person name="Peterson D.G."/>
            <person name="McGee K."/>
            <person name="Jones D.C."/>
            <person name="Wendel J.F."/>
            <person name="Stelly D.M."/>
            <person name="Grimwood J."/>
            <person name="Schmutz J."/>
        </authorList>
    </citation>
    <scope>NUCLEOTIDE SEQUENCE [LARGE SCALE GENOMIC DNA]</scope>
    <source>
        <strain evidence="1">cv. TM-1</strain>
    </source>
</reference>
<proteinExistence type="predicted"/>
<dbReference type="SUPFAM" id="SSF56219">
    <property type="entry name" value="DNase I-like"/>
    <property type="match status" value="1"/>
</dbReference>
<reference evidence="2" key="2">
    <citation type="submission" date="2025-08" db="UniProtKB">
        <authorList>
            <consortium name="RefSeq"/>
        </authorList>
    </citation>
    <scope>IDENTIFICATION</scope>
</reference>
<gene>
    <name evidence="2" type="primary">LOC121214570</name>
</gene>